<organism evidence="1 2">
    <name type="scientific">Reticulomyxa filosa</name>
    <dbReference type="NCBI Taxonomy" id="46433"/>
    <lineage>
        <taxon>Eukaryota</taxon>
        <taxon>Sar</taxon>
        <taxon>Rhizaria</taxon>
        <taxon>Retaria</taxon>
        <taxon>Foraminifera</taxon>
        <taxon>Monothalamids</taxon>
        <taxon>Reticulomyxidae</taxon>
        <taxon>Reticulomyxa</taxon>
    </lineage>
</organism>
<gene>
    <name evidence="1" type="ORF">RFI_00443</name>
</gene>
<name>X6PDP2_RETFI</name>
<feature type="non-terminal residue" evidence="1">
    <location>
        <position position="1"/>
    </location>
</feature>
<reference evidence="1 2" key="1">
    <citation type="journal article" date="2013" name="Curr. Biol.">
        <title>The Genome of the Foraminiferan Reticulomyxa filosa.</title>
        <authorList>
            <person name="Glockner G."/>
            <person name="Hulsmann N."/>
            <person name="Schleicher M."/>
            <person name="Noegel A.A."/>
            <person name="Eichinger L."/>
            <person name="Gallinger C."/>
            <person name="Pawlowski J."/>
            <person name="Sierra R."/>
            <person name="Euteneuer U."/>
            <person name="Pillet L."/>
            <person name="Moustafa A."/>
            <person name="Platzer M."/>
            <person name="Groth M."/>
            <person name="Szafranski K."/>
            <person name="Schliwa M."/>
        </authorList>
    </citation>
    <scope>NUCLEOTIDE SEQUENCE [LARGE SCALE GENOMIC DNA]</scope>
</reference>
<keyword evidence="2" id="KW-1185">Reference proteome</keyword>
<accession>X6PDP2</accession>
<keyword evidence="1" id="KW-0067">ATP-binding</keyword>
<dbReference type="Proteomes" id="UP000023152">
    <property type="component" value="Unassembled WGS sequence"/>
</dbReference>
<comment type="caution">
    <text evidence="1">The sequence shown here is derived from an EMBL/GenBank/DDBJ whole genome shotgun (WGS) entry which is preliminary data.</text>
</comment>
<keyword evidence="1" id="KW-0547">Nucleotide-binding</keyword>
<evidence type="ECO:0000313" key="1">
    <source>
        <dbReference type="EMBL" id="ETO36620.1"/>
    </source>
</evidence>
<evidence type="ECO:0000313" key="2">
    <source>
        <dbReference type="Proteomes" id="UP000023152"/>
    </source>
</evidence>
<dbReference type="GO" id="GO:0004386">
    <property type="term" value="F:helicase activity"/>
    <property type="evidence" value="ECO:0007669"/>
    <property type="project" value="UniProtKB-KW"/>
</dbReference>
<proteinExistence type="predicted"/>
<dbReference type="EMBL" id="ASPP01000468">
    <property type="protein sequence ID" value="ETO36620.1"/>
    <property type="molecule type" value="Genomic_DNA"/>
</dbReference>
<sequence length="118" mass="14217">LFSFASKEQRRKRKDKLADIDNVTQCRSPKKFNKRVIIWRTYIVNEVQEYVWTLNNNNNDNDNDDNDNEKWNEWIDLKWIGDDKREEEENWSKCRVGGGSLKKKHLFGSNTKITWPPK</sequence>
<dbReference type="AlphaFoldDB" id="X6PDP2"/>
<keyword evidence="1" id="KW-0378">Hydrolase</keyword>
<keyword evidence="1" id="KW-0347">Helicase</keyword>
<protein>
    <submittedName>
        <fullName evidence="1">Helicase</fullName>
    </submittedName>
</protein>